<organism evidence="25 26">
    <name type="scientific">Melissococcus plutonius (strain ATCC 35311 / DSM 29964 / CIP 104052 / LMG 20360 / NCIMB 702443)</name>
    <dbReference type="NCBI Taxonomy" id="940190"/>
    <lineage>
        <taxon>Bacteria</taxon>
        <taxon>Bacillati</taxon>
        <taxon>Bacillota</taxon>
        <taxon>Bacilli</taxon>
        <taxon>Lactobacillales</taxon>
        <taxon>Enterococcaceae</taxon>
        <taxon>Melissococcus</taxon>
    </lineage>
</organism>
<dbReference type="PRINTS" id="PR00943">
    <property type="entry name" value="CUATPASE"/>
</dbReference>
<keyword evidence="17" id="KW-0186">Copper</keyword>
<keyword evidence="10" id="KW-0677">Repeat</keyword>
<sequence>METTEVFQIEGMSCSSCAQTIEKVTAKLPGVKEATVNLATEKLTLVFDEQQLSYQEIQQAVTSVGYNLLNNNIRRNYVIEGMSCASCVQAVEKAISHIEGVSTVSINLTTEKMQVMYDTTLTNSADIMEAVSSVGYKAIETYDGEEKKTTYQKKKNKDNLKNRFFISLIFVIPLLYIAMGHMVNLPLPTFISPSDNPINFVLVQLILTLPILYIGRSFFITGFRSLLKGYPTMDSLVALGTSTSFLYSLYGTVMVIQGNHSFTMNLYYESTGVILTLITLGKFFESLSKGKTSEAIKKLIDLSPKTARVIKNNQELEVPVTSVNLGDVLLVKPGEKIPVDGVLTTGNSSVDESMLTGESMPVKKQVGDLVIGASLNQNGSFQFKATKVGKETALSQIIKLVEEAQNFKAPIARLADKISGVFVPIIIAIALLSGMAWYFFGNESWIFSLTITISVLVIACPCALGLATPTAIMVGTGKGAENGILIKSGNALEAAYKIQTIVLDKTGTITEGKPRVTDIITTQSITQDELLRFAATAENYSEHPLGEAIVQYAKEKKLSLLSASNFKAIPGNGIQAIINEQNLLLGNQALMTKFSIDSQEFNQIFDQLAKKGKTPMYVAKGQQLLGIIAVADPVKTTSREAIEQLHKMKINTIMLTGDNQATAQAIAKQVGIDQVVSGVLPENKAETIKQLQNKEKKIAMVGDGINDAPALAQVDIGIAIGSGTDIAIESAEIILMNSDLLDVQTAILLSKATIKNIKENLFWAFIYNILGVPIAMGILYLFGGPLLNPMVAGAAMSFSSISVVLNALRLKRFKPHAK</sequence>
<protein>
    <recommendedName>
        <fullName evidence="4">Copper-exporting P-type ATPase</fullName>
        <ecNumber evidence="3">7.2.2.8</ecNumber>
    </recommendedName>
    <alternativeName>
        <fullName evidence="20">Copper-exporting P-type ATPase A</fullName>
    </alternativeName>
    <alternativeName>
        <fullName evidence="21">Cu(+)-exporting ATPase</fullName>
    </alternativeName>
</protein>
<evidence type="ECO:0000256" key="13">
    <source>
        <dbReference type="ARBA" id="ARBA00022840"/>
    </source>
</evidence>
<dbReference type="SFLD" id="SFLDF00027">
    <property type="entry name" value="p-type_atpase"/>
    <property type="match status" value="1"/>
</dbReference>
<dbReference type="PROSITE" id="PS00154">
    <property type="entry name" value="ATPASE_E1_E2"/>
    <property type="match status" value="1"/>
</dbReference>
<dbReference type="InterPro" id="IPR001757">
    <property type="entry name" value="P_typ_ATPase"/>
</dbReference>
<dbReference type="FunFam" id="3.30.70.100:FF:000005">
    <property type="entry name" value="Copper-exporting P-type ATPase A"/>
    <property type="match status" value="2"/>
</dbReference>
<dbReference type="Pfam" id="PF00122">
    <property type="entry name" value="E1-E2_ATPase"/>
    <property type="match status" value="1"/>
</dbReference>
<dbReference type="CDD" id="cd00371">
    <property type="entry name" value="HMA"/>
    <property type="match status" value="2"/>
</dbReference>
<dbReference type="SUPFAM" id="SSF55008">
    <property type="entry name" value="HMA, heavy metal-associated domain"/>
    <property type="match status" value="2"/>
</dbReference>
<dbReference type="GO" id="GO:0005524">
    <property type="term" value="F:ATP binding"/>
    <property type="evidence" value="ECO:0007669"/>
    <property type="project" value="UniProtKB-UniRule"/>
</dbReference>
<dbReference type="NCBIfam" id="TIGR00003">
    <property type="entry name" value="copper ion binding protein"/>
    <property type="match status" value="2"/>
</dbReference>
<evidence type="ECO:0000256" key="2">
    <source>
        <dbReference type="ARBA" id="ARBA00006024"/>
    </source>
</evidence>
<keyword evidence="26" id="KW-1185">Reference proteome</keyword>
<dbReference type="Pfam" id="PF00702">
    <property type="entry name" value="Hydrolase"/>
    <property type="match status" value="1"/>
</dbReference>
<evidence type="ECO:0000256" key="11">
    <source>
        <dbReference type="ARBA" id="ARBA00022741"/>
    </source>
</evidence>
<name>F3YCI0_MELPT</name>
<dbReference type="InterPro" id="IPR017969">
    <property type="entry name" value="Heavy-metal-associated_CS"/>
</dbReference>
<evidence type="ECO:0000256" key="22">
    <source>
        <dbReference type="ARBA" id="ARBA00049289"/>
    </source>
</evidence>
<comment type="catalytic activity">
    <reaction evidence="22">
        <text>Cu(+)(in) + ATP + H2O = Cu(+)(out) + ADP + phosphate + H(+)</text>
        <dbReference type="Rhea" id="RHEA:25792"/>
        <dbReference type="ChEBI" id="CHEBI:15377"/>
        <dbReference type="ChEBI" id="CHEBI:15378"/>
        <dbReference type="ChEBI" id="CHEBI:30616"/>
        <dbReference type="ChEBI" id="CHEBI:43474"/>
        <dbReference type="ChEBI" id="CHEBI:49552"/>
        <dbReference type="ChEBI" id="CHEBI:456216"/>
        <dbReference type="EC" id="7.2.2.8"/>
    </reaction>
</comment>
<dbReference type="InterPro" id="IPR023298">
    <property type="entry name" value="ATPase_P-typ_TM_dom_sf"/>
</dbReference>
<feature type="transmembrane region" description="Helical" evidence="23">
    <location>
        <begin position="761"/>
        <end position="783"/>
    </location>
</feature>
<dbReference type="GO" id="GO:0043682">
    <property type="term" value="F:P-type divalent copper transporter activity"/>
    <property type="evidence" value="ECO:0007669"/>
    <property type="project" value="TreeGrafter"/>
</dbReference>
<keyword evidence="12" id="KW-0187">Copper transport</keyword>
<evidence type="ECO:0000256" key="1">
    <source>
        <dbReference type="ARBA" id="ARBA00004651"/>
    </source>
</evidence>
<dbReference type="InterPro" id="IPR036412">
    <property type="entry name" value="HAD-like_sf"/>
</dbReference>
<evidence type="ECO:0000313" key="26">
    <source>
        <dbReference type="Proteomes" id="UP000008456"/>
    </source>
</evidence>
<evidence type="ECO:0000256" key="21">
    <source>
        <dbReference type="ARBA" id="ARBA00033239"/>
    </source>
</evidence>
<dbReference type="SFLD" id="SFLDS00003">
    <property type="entry name" value="Haloacid_Dehalogenase"/>
    <property type="match status" value="1"/>
</dbReference>
<dbReference type="OrthoDB" id="9813266at2"/>
<dbReference type="SFLD" id="SFLDG00002">
    <property type="entry name" value="C1.7:_P-type_atpase_like"/>
    <property type="match status" value="1"/>
</dbReference>
<gene>
    <name evidence="25" type="ordered locus">MPTP_1785</name>
</gene>
<evidence type="ECO:0000256" key="5">
    <source>
        <dbReference type="ARBA" id="ARBA00022448"/>
    </source>
</evidence>
<dbReference type="GO" id="GO:0016887">
    <property type="term" value="F:ATP hydrolysis activity"/>
    <property type="evidence" value="ECO:0007669"/>
    <property type="project" value="InterPro"/>
</dbReference>
<dbReference type="SUPFAM" id="SSF56784">
    <property type="entry name" value="HAD-like"/>
    <property type="match status" value="1"/>
</dbReference>
<feature type="transmembrane region" description="Helical" evidence="23">
    <location>
        <begin position="789"/>
        <end position="808"/>
    </location>
</feature>
<feature type="transmembrane region" description="Helical" evidence="23">
    <location>
        <begin position="164"/>
        <end position="185"/>
    </location>
</feature>
<dbReference type="InterPro" id="IPR027256">
    <property type="entry name" value="P-typ_ATPase_IB"/>
</dbReference>
<feature type="transmembrane region" description="Helical" evidence="23">
    <location>
        <begin position="446"/>
        <end position="468"/>
    </location>
</feature>
<dbReference type="SUPFAM" id="SSF81665">
    <property type="entry name" value="Calcium ATPase, transmembrane domain M"/>
    <property type="match status" value="1"/>
</dbReference>
<dbReference type="EC" id="7.2.2.8" evidence="3"/>
<evidence type="ECO:0000256" key="23">
    <source>
        <dbReference type="RuleBase" id="RU362081"/>
    </source>
</evidence>
<evidence type="ECO:0000256" key="19">
    <source>
        <dbReference type="ARBA" id="ARBA00023136"/>
    </source>
</evidence>
<keyword evidence="14" id="KW-0460">Magnesium</keyword>
<feature type="transmembrane region" description="Helical" evidence="23">
    <location>
        <begin position="236"/>
        <end position="260"/>
    </location>
</feature>
<reference evidence="25 26" key="1">
    <citation type="journal article" date="2011" name="J. Bacteriol.">
        <title>Complete genome sequence of Melissococcus plutonius ATCC 35311.</title>
        <authorList>
            <person name="Okumura K."/>
            <person name="Arai R."/>
            <person name="Okura M."/>
            <person name="Kirikae T."/>
            <person name="Takamatsu D."/>
            <person name="Osaki M."/>
            <person name="Miyoshi-Akiyama T."/>
        </authorList>
    </citation>
    <scope>NUCLEOTIDE SEQUENCE [LARGE SCALE GENOMIC DNA]</scope>
    <source>
        <strain evidence="26">ATCC 35311 / CIP 104052 / LMG 20360 / NCIMB 702443</strain>
    </source>
</reference>
<evidence type="ECO:0000313" key="25">
    <source>
        <dbReference type="EMBL" id="BAK22208.1"/>
    </source>
</evidence>
<dbReference type="Gene3D" id="3.40.50.1000">
    <property type="entry name" value="HAD superfamily/HAD-like"/>
    <property type="match status" value="1"/>
</dbReference>
<evidence type="ECO:0000256" key="10">
    <source>
        <dbReference type="ARBA" id="ARBA00022737"/>
    </source>
</evidence>
<feature type="transmembrane region" description="Helical" evidence="23">
    <location>
        <begin position="197"/>
        <end position="215"/>
    </location>
</feature>
<dbReference type="GO" id="GO:0005886">
    <property type="term" value="C:plasma membrane"/>
    <property type="evidence" value="ECO:0007669"/>
    <property type="project" value="UniProtKB-SubCell"/>
</dbReference>
<evidence type="ECO:0000256" key="9">
    <source>
        <dbReference type="ARBA" id="ARBA00022723"/>
    </source>
</evidence>
<dbReference type="InterPro" id="IPR023299">
    <property type="entry name" value="ATPase_P-typ_cyto_dom_N"/>
</dbReference>
<dbReference type="NCBIfam" id="TIGR01511">
    <property type="entry name" value="ATPase-IB1_Cu"/>
    <property type="match status" value="1"/>
</dbReference>
<dbReference type="PROSITE" id="PS01047">
    <property type="entry name" value="HMA_1"/>
    <property type="match status" value="1"/>
</dbReference>
<dbReference type="STRING" id="940190.MPTP_1785"/>
<dbReference type="PANTHER" id="PTHR43520">
    <property type="entry name" value="ATP7, ISOFORM B"/>
    <property type="match status" value="1"/>
</dbReference>
<dbReference type="InterPro" id="IPR006122">
    <property type="entry name" value="HMA_Cu_ion-bd"/>
</dbReference>
<dbReference type="SUPFAM" id="SSF81653">
    <property type="entry name" value="Calcium ATPase, transduction domain A"/>
    <property type="match status" value="1"/>
</dbReference>
<dbReference type="Proteomes" id="UP000008456">
    <property type="component" value="Chromosome"/>
</dbReference>
<dbReference type="FunFam" id="3.40.50.1000:FF:000144">
    <property type="entry name" value="copper-transporting ATPase 1 isoform X2"/>
    <property type="match status" value="1"/>
</dbReference>
<dbReference type="GO" id="GO:0055070">
    <property type="term" value="P:copper ion homeostasis"/>
    <property type="evidence" value="ECO:0007669"/>
    <property type="project" value="TreeGrafter"/>
</dbReference>
<dbReference type="PANTHER" id="PTHR43520:SF8">
    <property type="entry name" value="P-TYPE CU(+) TRANSPORTER"/>
    <property type="match status" value="1"/>
</dbReference>
<evidence type="ECO:0000256" key="16">
    <source>
        <dbReference type="ARBA" id="ARBA00022989"/>
    </source>
</evidence>
<keyword evidence="13 23" id="KW-0067">ATP-binding</keyword>
<dbReference type="InterPro" id="IPR008250">
    <property type="entry name" value="ATPase_P-typ_transduc_dom_A_sf"/>
</dbReference>
<evidence type="ECO:0000256" key="6">
    <source>
        <dbReference type="ARBA" id="ARBA00022475"/>
    </source>
</evidence>
<evidence type="ECO:0000256" key="4">
    <source>
        <dbReference type="ARBA" id="ARBA00015102"/>
    </source>
</evidence>
<evidence type="ECO:0000256" key="7">
    <source>
        <dbReference type="ARBA" id="ARBA00022553"/>
    </source>
</evidence>
<keyword evidence="25" id="KW-0378">Hydrolase</keyword>
<accession>F3YCI0</accession>
<evidence type="ECO:0000256" key="12">
    <source>
        <dbReference type="ARBA" id="ARBA00022796"/>
    </source>
</evidence>
<dbReference type="CDD" id="cd02094">
    <property type="entry name" value="P-type_ATPase_Cu-like"/>
    <property type="match status" value="1"/>
</dbReference>
<keyword evidence="9 23" id="KW-0479">Metal-binding</keyword>
<dbReference type="RefSeq" id="WP_013774644.1">
    <property type="nucleotide sequence ID" value="NC_015516.1"/>
</dbReference>
<dbReference type="FunFam" id="2.70.150.10:FF:000020">
    <property type="entry name" value="Copper-exporting P-type ATPase A"/>
    <property type="match status" value="1"/>
</dbReference>
<keyword evidence="5" id="KW-0813">Transport</keyword>
<evidence type="ECO:0000256" key="14">
    <source>
        <dbReference type="ARBA" id="ARBA00022842"/>
    </source>
</evidence>
<dbReference type="Gene3D" id="3.30.70.100">
    <property type="match status" value="2"/>
</dbReference>
<reference key="2">
    <citation type="submission" date="2011-04" db="EMBL/GenBank/DDBJ databases">
        <title>Whole genome sequence of Melissococcus plutonius ATCC 35311.</title>
        <authorList>
            <person name="Okumura K."/>
            <person name="Arai R."/>
            <person name="Osaki M."/>
            <person name="Okura M."/>
            <person name="Kirikae T."/>
            <person name="Takamatsu D."/>
            <person name="Akiyama T."/>
        </authorList>
    </citation>
    <scope>NUCLEOTIDE SEQUENCE</scope>
    <source>
        <strain>ATCC 35311</strain>
    </source>
</reference>
<dbReference type="EMBL" id="AP012200">
    <property type="protein sequence ID" value="BAK22208.1"/>
    <property type="molecule type" value="Genomic_DNA"/>
</dbReference>
<dbReference type="PROSITE" id="PS50846">
    <property type="entry name" value="HMA_2"/>
    <property type="match status" value="2"/>
</dbReference>
<dbReference type="GO" id="GO:0140581">
    <property type="term" value="F:P-type monovalent copper transporter activity"/>
    <property type="evidence" value="ECO:0007669"/>
    <property type="project" value="UniProtKB-EC"/>
</dbReference>
<evidence type="ECO:0000256" key="17">
    <source>
        <dbReference type="ARBA" id="ARBA00023008"/>
    </source>
</evidence>
<evidence type="ECO:0000256" key="15">
    <source>
        <dbReference type="ARBA" id="ARBA00022967"/>
    </source>
</evidence>
<evidence type="ECO:0000256" key="20">
    <source>
        <dbReference type="ARBA" id="ARBA00029719"/>
    </source>
</evidence>
<dbReference type="NCBIfam" id="TIGR01494">
    <property type="entry name" value="ATPase_P-type"/>
    <property type="match status" value="1"/>
</dbReference>
<keyword evidence="15" id="KW-1278">Translocase</keyword>
<dbReference type="KEGG" id="mps:MPTP_1785"/>
<dbReference type="InterPro" id="IPR059000">
    <property type="entry name" value="ATPase_P-type_domA"/>
</dbReference>
<comment type="similarity">
    <text evidence="2 23">Belongs to the cation transport ATPase (P-type) (TC 3.A.3) family. Type IB subfamily.</text>
</comment>
<feature type="transmembrane region" description="Helical" evidence="23">
    <location>
        <begin position="266"/>
        <end position="284"/>
    </location>
</feature>
<dbReference type="Gene3D" id="2.70.150.10">
    <property type="entry name" value="Calcium-transporting ATPase, cytoplasmic transduction domain A"/>
    <property type="match status" value="1"/>
</dbReference>
<dbReference type="Pfam" id="PF00403">
    <property type="entry name" value="HMA"/>
    <property type="match status" value="2"/>
</dbReference>
<comment type="subcellular location">
    <subcellularLocation>
        <location evidence="1">Cell membrane</location>
        <topology evidence="1">Multi-pass membrane protein</topology>
    </subcellularLocation>
</comment>
<feature type="domain" description="HMA" evidence="24">
    <location>
        <begin position="73"/>
        <end position="139"/>
    </location>
</feature>
<dbReference type="AlphaFoldDB" id="F3YCI0"/>
<feature type="domain" description="HMA" evidence="24">
    <location>
        <begin position="3"/>
        <end position="69"/>
    </location>
</feature>
<feature type="transmembrane region" description="Helical" evidence="23">
    <location>
        <begin position="418"/>
        <end position="440"/>
    </location>
</feature>
<evidence type="ECO:0000256" key="8">
    <source>
        <dbReference type="ARBA" id="ARBA00022692"/>
    </source>
</evidence>
<dbReference type="NCBIfam" id="TIGR01525">
    <property type="entry name" value="ATPase-IB_hvy"/>
    <property type="match status" value="1"/>
</dbReference>
<evidence type="ECO:0000259" key="24">
    <source>
        <dbReference type="PROSITE" id="PS50846"/>
    </source>
</evidence>
<evidence type="ECO:0000256" key="18">
    <source>
        <dbReference type="ARBA" id="ARBA00023065"/>
    </source>
</evidence>
<keyword evidence="18" id="KW-0406">Ion transport</keyword>
<keyword evidence="16 23" id="KW-1133">Transmembrane helix</keyword>
<dbReference type="InterPro" id="IPR018303">
    <property type="entry name" value="ATPase_P-typ_P_site"/>
</dbReference>
<proteinExistence type="inferred from homology"/>
<dbReference type="GO" id="GO:0005507">
    <property type="term" value="F:copper ion binding"/>
    <property type="evidence" value="ECO:0007669"/>
    <property type="project" value="InterPro"/>
</dbReference>
<dbReference type="InterPro" id="IPR006121">
    <property type="entry name" value="HMA_dom"/>
</dbReference>
<dbReference type="HOGENOM" id="CLU_001771_0_3_9"/>
<keyword evidence="8 23" id="KW-0812">Transmembrane</keyword>
<dbReference type="InterPro" id="IPR044492">
    <property type="entry name" value="P_typ_ATPase_HD_dom"/>
</dbReference>
<keyword evidence="19 23" id="KW-0472">Membrane</keyword>
<dbReference type="InterPro" id="IPR036163">
    <property type="entry name" value="HMA_dom_sf"/>
</dbReference>
<evidence type="ECO:0000256" key="3">
    <source>
        <dbReference type="ARBA" id="ARBA00012517"/>
    </source>
</evidence>
<keyword evidence="7" id="KW-0597">Phosphoprotein</keyword>
<keyword evidence="11 23" id="KW-0547">Nucleotide-binding</keyword>
<dbReference type="PRINTS" id="PR00119">
    <property type="entry name" value="CATATPASE"/>
</dbReference>
<dbReference type="Gene3D" id="3.40.1110.10">
    <property type="entry name" value="Calcium-transporting ATPase, cytoplasmic domain N"/>
    <property type="match status" value="1"/>
</dbReference>
<dbReference type="InterPro" id="IPR023214">
    <property type="entry name" value="HAD_sf"/>
</dbReference>
<keyword evidence="6 23" id="KW-1003">Cell membrane</keyword>